<dbReference type="Proteomes" id="UP000199600">
    <property type="component" value="Unassembled WGS sequence"/>
</dbReference>
<evidence type="ECO:0000313" key="1">
    <source>
        <dbReference type="EMBL" id="SBT07204.1"/>
    </source>
</evidence>
<dbReference type="EMBL" id="FLQY01000125">
    <property type="protein sequence ID" value="SBT07204.1"/>
    <property type="molecule type" value="Genomic_DNA"/>
</dbReference>
<reference evidence="1 2" key="1">
    <citation type="submission" date="2016-06" db="EMBL/GenBank/DDBJ databases">
        <authorList>
            <person name="Kjaerup R.B."/>
            <person name="Dalgaard T.S."/>
            <person name="Juul-Madsen H.R."/>
        </authorList>
    </citation>
    <scope>NUCLEOTIDE SEQUENCE [LARGE SCALE GENOMIC DNA]</scope>
    <source>
        <strain evidence="1">2</strain>
    </source>
</reference>
<keyword evidence="2" id="KW-1185">Reference proteome</keyword>
<proteinExistence type="predicted"/>
<protein>
    <submittedName>
        <fullName evidence="1">Uncharacterized protein</fullName>
    </submittedName>
</protein>
<sequence length="262" mass="28768">MTLKGRSLTDFSNSGQRILNIAQAARQKNDKLSAAEVWAGVLGLEAKSATSDPHEVNQQLVLLRQELDLLEEQMKGSKFSESLYVPYIGRVRSAVTPSNITATWNNYKPQFTAETILALRYCAEILPDEPESSFEELEHLLSKLSEFEQNLDSTSMNGPTYRFVKSQIEIIKNAIRNYPISGGAAIQKAFSEGFSDLNAKSEDLVNEEQTSVTAKVGEFWRDLKSAGGEFVEANRIANAYIGLVNKGQSLAEGAIALLSGPS</sequence>
<accession>A0A1A8XPU9</accession>
<organism evidence="1 2">
    <name type="scientific">Candidatus Propionivibrio aalborgensis</name>
    <dbReference type="NCBI Taxonomy" id="1860101"/>
    <lineage>
        <taxon>Bacteria</taxon>
        <taxon>Pseudomonadati</taxon>
        <taxon>Pseudomonadota</taxon>
        <taxon>Betaproteobacteria</taxon>
        <taxon>Rhodocyclales</taxon>
        <taxon>Rhodocyclaceae</taxon>
        <taxon>Propionivibrio</taxon>
    </lineage>
</organism>
<evidence type="ECO:0000313" key="2">
    <source>
        <dbReference type="Proteomes" id="UP000199600"/>
    </source>
</evidence>
<name>A0A1A8XPU9_9RHOO</name>
<gene>
    <name evidence="1" type="ORF">PROAA_2100007</name>
</gene>
<dbReference type="AlphaFoldDB" id="A0A1A8XPU9"/>